<dbReference type="Proteomes" id="UP000307510">
    <property type="component" value="Unassembled WGS sequence"/>
</dbReference>
<accession>A0A5R9AGN3</accession>
<evidence type="ECO:0000313" key="3">
    <source>
        <dbReference type="Proteomes" id="UP000307510"/>
    </source>
</evidence>
<name>A0A5R9AGN3_PSENT</name>
<dbReference type="InterPro" id="IPR040654">
    <property type="entry name" value="QslA"/>
</dbReference>
<dbReference type="RefSeq" id="WP_138212120.1">
    <property type="nucleotide sequence ID" value="NZ_VASG01000001.1"/>
</dbReference>
<dbReference type="AlphaFoldDB" id="A0A5R9AGN3"/>
<gene>
    <name evidence="2" type="ORF">FEA48_00735</name>
</gene>
<organism evidence="2 3">
    <name type="scientific">Pseudomonas nitroreducens</name>
    <dbReference type="NCBI Taxonomy" id="46680"/>
    <lineage>
        <taxon>Bacteria</taxon>
        <taxon>Pseudomonadati</taxon>
        <taxon>Pseudomonadota</taxon>
        <taxon>Gammaproteobacteria</taxon>
        <taxon>Pseudomonadales</taxon>
        <taxon>Pseudomonadaceae</taxon>
        <taxon>Pseudomonas</taxon>
    </lineage>
</organism>
<evidence type="ECO:0000313" key="2">
    <source>
        <dbReference type="EMBL" id="TLP77753.1"/>
    </source>
</evidence>
<evidence type="ECO:0000259" key="1">
    <source>
        <dbReference type="Pfam" id="PF18226"/>
    </source>
</evidence>
<sequence>MGRQIRADDFPAAFLVHIPPADGQPGLALDWPAICQSAVDAGIRRVERWFTEPNKSNLWITLHVGRAEYEPTVEMLAYETAFLWRLQQRLMASESNALEASRNAGSSL</sequence>
<comment type="caution">
    <text evidence="2">The sequence shown here is derived from an EMBL/GenBank/DDBJ whole genome shotgun (WGS) entry which is preliminary data.</text>
</comment>
<protein>
    <recommendedName>
        <fullName evidence="1">LasR-specific antiactivator QslA domain-containing protein</fullName>
    </recommendedName>
</protein>
<feature type="domain" description="LasR-specific antiactivator QslA" evidence="1">
    <location>
        <begin position="20"/>
        <end position="90"/>
    </location>
</feature>
<dbReference type="Pfam" id="PF18226">
    <property type="entry name" value="QslA"/>
    <property type="match status" value="1"/>
</dbReference>
<dbReference type="EMBL" id="VASG01000001">
    <property type="protein sequence ID" value="TLP77753.1"/>
    <property type="molecule type" value="Genomic_DNA"/>
</dbReference>
<reference evidence="2 3" key="1">
    <citation type="submission" date="2019-05" db="EMBL/GenBank/DDBJ databases">
        <authorList>
            <person name="Moore K."/>
            <person name="O'Neill P."/>
            <person name="Farbos A."/>
            <person name="Studholme D.J."/>
        </authorList>
    </citation>
    <scope>NUCLEOTIDE SEQUENCE [LARGE SCALE GENOMIC DNA]</scope>
    <source>
        <strain evidence="2 3">DSM 9128</strain>
    </source>
</reference>
<proteinExistence type="predicted"/>
<reference evidence="3" key="2">
    <citation type="submission" date="2019-06" db="EMBL/GenBank/DDBJ databases">
        <title>AzeR, a transcriptional regulator that responds to azelaic acid in Pseudomonas nitroreducens.</title>
        <authorList>
            <person name="Bez C."/>
            <person name="Javvadi S.G."/>
            <person name="Bertani I."/>
            <person name="Devescovi G."/>
            <person name="Studholme D.J."/>
            <person name="Geller A."/>
            <person name="Levy A."/>
            <person name="Venturi V."/>
        </authorList>
    </citation>
    <scope>NUCLEOTIDE SEQUENCE [LARGE SCALE GENOMIC DNA]</scope>
    <source>
        <strain evidence="3">DSM 9128</strain>
    </source>
</reference>